<dbReference type="Proteomes" id="UP000222788">
    <property type="component" value="Unassembled WGS sequence"/>
</dbReference>
<dbReference type="SUPFAM" id="SSF103481">
    <property type="entry name" value="Multidrug resistance efflux transporter EmrE"/>
    <property type="match status" value="1"/>
</dbReference>
<evidence type="ECO:0000256" key="2">
    <source>
        <dbReference type="ARBA" id="ARBA00022692"/>
    </source>
</evidence>
<feature type="transmembrane region" description="Helical" evidence="6">
    <location>
        <begin position="397"/>
        <end position="416"/>
    </location>
</feature>
<keyword evidence="2 6" id="KW-0812">Transmembrane</keyword>
<dbReference type="AlphaFoldDB" id="A0A2C5WV86"/>
<gene>
    <name evidence="7" type="ORF">CFIMG_008352RA00001</name>
</gene>
<dbReference type="PANTHER" id="PTHR12570">
    <property type="match status" value="1"/>
</dbReference>
<feature type="transmembrane region" description="Helical" evidence="6">
    <location>
        <begin position="428"/>
        <end position="448"/>
    </location>
</feature>
<dbReference type="Pfam" id="PF05653">
    <property type="entry name" value="Mg_trans_NIPA"/>
    <property type="match status" value="1"/>
</dbReference>
<evidence type="ECO:0000256" key="6">
    <source>
        <dbReference type="SAM" id="Phobius"/>
    </source>
</evidence>
<feature type="region of interest" description="Disordered" evidence="5">
    <location>
        <begin position="137"/>
        <end position="176"/>
    </location>
</feature>
<keyword evidence="8" id="KW-1185">Reference proteome</keyword>
<feature type="transmembrane region" description="Helical" evidence="6">
    <location>
        <begin position="51"/>
        <end position="73"/>
    </location>
</feature>
<feature type="region of interest" description="Disordered" evidence="5">
    <location>
        <begin position="546"/>
        <end position="593"/>
    </location>
</feature>
<protein>
    <submittedName>
        <fullName evidence="7">Putative magnesium transporter NIPA7</fullName>
    </submittedName>
</protein>
<evidence type="ECO:0000256" key="1">
    <source>
        <dbReference type="ARBA" id="ARBA00004141"/>
    </source>
</evidence>
<feature type="compositionally biased region" description="Pro residues" evidence="5">
    <location>
        <begin position="579"/>
        <end position="589"/>
    </location>
</feature>
<keyword evidence="3 6" id="KW-1133">Transmembrane helix</keyword>
<evidence type="ECO:0000313" key="7">
    <source>
        <dbReference type="EMBL" id="PHH52749.1"/>
    </source>
</evidence>
<comment type="caution">
    <text evidence="7">The sequence shown here is derived from an EMBL/GenBank/DDBJ whole genome shotgun (WGS) entry which is preliminary data.</text>
</comment>
<dbReference type="OrthoDB" id="165382at2759"/>
<accession>A0A2C5WV86</accession>
<feature type="transmembrane region" description="Helical" evidence="6">
    <location>
        <begin position="267"/>
        <end position="287"/>
    </location>
</feature>
<feature type="transmembrane region" description="Helical" evidence="6">
    <location>
        <begin position="325"/>
        <end position="348"/>
    </location>
</feature>
<name>A0A2C5WV86_9PEZI</name>
<feature type="transmembrane region" description="Helical" evidence="6">
    <location>
        <begin position="296"/>
        <end position="313"/>
    </location>
</feature>
<dbReference type="InterPro" id="IPR008521">
    <property type="entry name" value="Mg_trans_NIPA"/>
</dbReference>
<dbReference type="GO" id="GO:0016020">
    <property type="term" value="C:membrane"/>
    <property type="evidence" value="ECO:0007669"/>
    <property type="project" value="UniProtKB-SubCell"/>
</dbReference>
<organism evidence="7 8">
    <name type="scientific">Ceratocystis fimbriata CBS 114723</name>
    <dbReference type="NCBI Taxonomy" id="1035309"/>
    <lineage>
        <taxon>Eukaryota</taxon>
        <taxon>Fungi</taxon>
        <taxon>Dikarya</taxon>
        <taxon>Ascomycota</taxon>
        <taxon>Pezizomycotina</taxon>
        <taxon>Sordariomycetes</taxon>
        <taxon>Hypocreomycetidae</taxon>
        <taxon>Microascales</taxon>
        <taxon>Ceratocystidaceae</taxon>
        <taxon>Ceratocystis</taxon>
    </lineage>
</organism>
<dbReference type="PANTHER" id="PTHR12570:SF65">
    <property type="entry name" value="MAGNESIUM TRANSPORTER NIPA9-RELATED"/>
    <property type="match status" value="1"/>
</dbReference>
<sequence>MSLPATFAGASSPSPSFLAPTSSVLWPLNPTISPLPSDEPSQNHPEADKDWSQIIGIATAITGNILIALALNVQRFAHIKLHQKRIQIKAIAEQSEQEAQRPKFHSSHDNAYQNPRHHHSLHDREYDLCHHRSQNSQDVPWLSAPTTTTTNNNATSAQTLDGALDDNNANIAAPRHGTSDVSFSGYGAVSTVRFPSPPLSRTVSAAAYSPRVSSESTRLLRHDSSLPSEKASSLSYLHSSYWWLGQILIILGEMGNFLAYGFAPASIVSPLGVVALVSNCVIAPILFHERFRARDAWGVMTAVAGVVIVVMSAGGDESKLQPHDIWDAIAAPAFEVYLCVTVTMIAALMWASKCYGKRTILIDLGLVGLFGGYTALATKGISSMLSSNPLRAFRTPVTYTLLLVLILTAVMQIRYLNRALQRFDSTQVIPIQFVMFTLCVIVGSAVLYRDFERTTLAQSIKFVSGCLLTFFGVFLITSDRPRPGDEESHLLESDGLDETIGLGPHEAYTDISPFGTPRGSFDSHRSSREGHLNYPIEQRISLAHETGIPSSRMPPPSRPSLADYHQHHSTSNVWSNEPFDPPAIRPDPTPLQHRLDTENHPVSAISEPPTTIMTLEPSTPPGTSYGPQAHADSTSAVAPACCTSGGRRFAGPVISASPFSSAVSAVITDSLRHKNPLARRTSLGRIWSSIRAGMFMDNEGADENSMLGSRQPLLGSLLETNEPAVPPRPSTSRERSCNDPRSRRRRHRSLSDTLNGLFAPGRGYAGSMDEPALGQ</sequence>
<feature type="transmembrane region" description="Helical" evidence="6">
    <location>
        <begin position="460"/>
        <end position="477"/>
    </location>
</feature>
<proteinExistence type="predicted"/>
<evidence type="ECO:0000256" key="5">
    <source>
        <dbReference type="SAM" id="MobiDB-lite"/>
    </source>
</evidence>
<feature type="compositionally biased region" description="Low complexity" evidence="5">
    <location>
        <begin position="144"/>
        <end position="159"/>
    </location>
</feature>
<feature type="compositionally biased region" description="Basic and acidic residues" evidence="5">
    <location>
        <begin position="731"/>
        <end position="741"/>
    </location>
</feature>
<feature type="transmembrane region" description="Helical" evidence="6">
    <location>
        <begin position="241"/>
        <end position="261"/>
    </location>
</feature>
<dbReference type="InterPro" id="IPR037185">
    <property type="entry name" value="EmrE-like"/>
</dbReference>
<keyword evidence="4 6" id="KW-0472">Membrane</keyword>
<reference evidence="7 8" key="2">
    <citation type="journal article" date="2013" name="IMA Fungus">
        <title>IMA Genome-F 1: Ceratocystis fimbriata: Draft nuclear genome sequence for the plant pathogen, Ceratocystis fimbriata.</title>
        <authorList>
            <person name="Wilken P.M."/>
            <person name="Steenkamp E.T."/>
            <person name="Wingfield M.J."/>
            <person name="de Beer Z.W."/>
            <person name="Wingfield B.D."/>
        </authorList>
    </citation>
    <scope>NUCLEOTIDE SEQUENCE [LARGE SCALE GENOMIC DNA]</scope>
    <source>
        <strain evidence="7 8">CBS 114723</strain>
    </source>
</reference>
<dbReference type="EMBL" id="APWK03000058">
    <property type="protein sequence ID" value="PHH52749.1"/>
    <property type="molecule type" value="Genomic_DNA"/>
</dbReference>
<evidence type="ECO:0000313" key="8">
    <source>
        <dbReference type="Proteomes" id="UP000222788"/>
    </source>
</evidence>
<reference evidence="7 8" key="1">
    <citation type="journal article" date="2013" name="Fungal Biol.">
        <title>Analysis of microsatellite markers in the genome of the plant pathogen Ceratocystis fimbriata.</title>
        <authorList>
            <person name="Simpson M.C."/>
            <person name="Wilken P.M."/>
            <person name="Coetzee M.P."/>
            <person name="Wingfield M.J."/>
            <person name="Wingfield B.D."/>
        </authorList>
    </citation>
    <scope>NUCLEOTIDE SEQUENCE [LARGE SCALE GENOMIC DNA]</scope>
    <source>
        <strain evidence="7 8">CBS 114723</strain>
    </source>
</reference>
<evidence type="ECO:0000256" key="4">
    <source>
        <dbReference type="ARBA" id="ARBA00023136"/>
    </source>
</evidence>
<dbReference type="GO" id="GO:0015095">
    <property type="term" value="F:magnesium ion transmembrane transporter activity"/>
    <property type="evidence" value="ECO:0007669"/>
    <property type="project" value="InterPro"/>
</dbReference>
<comment type="subcellular location">
    <subcellularLocation>
        <location evidence="1">Membrane</location>
        <topology evidence="1">Multi-pass membrane protein</topology>
    </subcellularLocation>
</comment>
<evidence type="ECO:0000256" key="3">
    <source>
        <dbReference type="ARBA" id="ARBA00022989"/>
    </source>
</evidence>
<feature type="region of interest" description="Disordered" evidence="5">
    <location>
        <begin position="719"/>
        <end position="775"/>
    </location>
</feature>